<dbReference type="GO" id="GO:0071916">
    <property type="term" value="F:dipeptide transmembrane transporter activity"/>
    <property type="evidence" value="ECO:0007669"/>
    <property type="project" value="UniProtKB-ARBA"/>
</dbReference>
<dbReference type="PANTHER" id="PTHR23517">
    <property type="entry name" value="RESISTANCE PROTEIN MDTM, PUTATIVE-RELATED-RELATED"/>
    <property type="match status" value="1"/>
</dbReference>
<organism evidence="12 13">
    <name type="scientific">Catellicoccus marimammalium M35/04/3</name>
    <dbReference type="NCBI Taxonomy" id="1234409"/>
    <lineage>
        <taxon>Bacteria</taxon>
        <taxon>Bacillati</taxon>
        <taxon>Bacillota</taxon>
        <taxon>Bacilli</taxon>
        <taxon>Lactobacillales</taxon>
        <taxon>Enterococcaceae</taxon>
        <taxon>Catellicoccus</taxon>
    </lineage>
</organism>
<evidence type="ECO:0000256" key="7">
    <source>
        <dbReference type="ARBA" id="ARBA00023136"/>
    </source>
</evidence>
<evidence type="ECO:0000256" key="4">
    <source>
        <dbReference type="ARBA" id="ARBA00022475"/>
    </source>
</evidence>
<dbReference type="InterPro" id="IPR036259">
    <property type="entry name" value="MFS_trans_sf"/>
</dbReference>
<reference evidence="12 13" key="1">
    <citation type="journal article" date="2013" name="Genome Announc.">
        <title>Draft Genome Sequence of Catellicoccus marimammalium, a Novel Species Commonly Found in Gull Feces.</title>
        <authorList>
            <person name="Weigand M.R."/>
            <person name="Ryu H."/>
            <person name="Bozcek L."/>
            <person name="Konstantinidis K.T."/>
            <person name="Santo Domingo J.W."/>
        </authorList>
    </citation>
    <scope>NUCLEOTIDE SEQUENCE [LARGE SCALE GENOMIC DNA]</scope>
    <source>
        <strain evidence="12 13">M35/04/3</strain>
    </source>
</reference>
<evidence type="ECO:0000256" key="9">
    <source>
        <dbReference type="ARBA" id="ARBA00069644"/>
    </source>
</evidence>
<evidence type="ECO:0000256" key="2">
    <source>
        <dbReference type="ARBA" id="ARBA00005982"/>
    </source>
</evidence>
<dbReference type="InterPro" id="IPR000109">
    <property type="entry name" value="POT_fam"/>
</dbReference>
<comment type="function">
    <text evidence="8">Proton-dependent uptake of di- or tri-peptides.</text>
</comment>
<dbReference type="eggNOG" id="COG3104">
    <property type="taxonomic scope" value="Bacteria"/>
</dbReference>
<protein>
    <recommendedName>
        <fullName evidence="9">Di-/tripeptide transporter</fullName>
    </recommendedName>
</protein>
<feature type="transmembrane region" description="Helical" evidence="11">
    <location>
        <begin position="32"/>
        <end position="51"/>
    </location>
</feature>
<dbReference type="InterPro" id="IPR050171">
    <property type="entry name" value="MFS_Transporters"/>
</dbReference>
<feature type="transmembrane region" description="Helical" evidence="11">
    <location>
        <begin position="465"/>
        <end position="486"/>
    </location>
</feature>
<evidence type="ECO:0000256" key="6">
    <source>
        <dbReference type="ARBA" id="ARBA00022989"/>
    </source>
</evidence>
<feature type="transmembrane region" description="Helical" evidence="11">
    <location>
        <begin position="89"/>
        <end position="107"/>
    </location>
</feature>
<comment type="subcellular location">
    <subcellularLocation>
        <location evidence="1">Cell membrane</location>
        <topology evidence="1">Multi-pass membrane protein</topology>
    </subcellularLocation>
    <subcellularLocation>
        <location evidence="10">Membrane</location>
        <topology evidence="10">Multi-pass membrane protein</topology>
    </subcellularLocation>
</comment>
<evidence type="ECO:0000256" key="11">
    <source>
        <dbReference type="SAM" id="Phobius"/>
    </source>
</evidence>
<comment type="caution">
    <text evidence="12">The sequence shown here is derived from an EMBL/GenBank/DDBJ whole genome shotgun (WGS) entry which is preliminary data.</text>
</comment>
<comment type="similarity">
    <text evidence="2 10">Belongs to the major facilitator superfamily. Proton-dependent oligopeptide transporter (POT/PTR) (TC 2.A.17) family.</text>
</comment>
<keyword evidence="7 11" id="KW-0472">Membrane</keyword>
<evidence type="ECO:0000313" key="12">
    <source>
        <dbReference type="EMBL" id="EKU26834.1"/>
    </source>
</evidence>
<sequence length="495" mass="54392">MVESVPQTGFFGHPKGLGNLFFIEFWERFSYYGMRAILLYFMYTAVASGGLGLEKGMAQSIMSLYGALIYMTGIMGGWVADRLIGSRSALFYGAILIMFGHIVLAIPSGGIPLFLVSMLLIIVGTGLMKPNISNVVGGLYRKDDERMDNGFTIFYMSVNMGALVAPLVVGQLQTKYGFHMGFGAAAVGMALALLGYMLYSKKSLGLVGKDVPNPLSPEEKKRVIKIVSIWVVILAALAGVAYMTNQLTFDNFSYLITFLGIVIPVYYFTMMYRSHKTTTEEKSRLLAYIPLFLSAVMFWSIQEQGSSILGAFADTNTQRNLEGILGINYTIPAAFFQSINPLFIVLLAPVLSMIWAKMGKRQPSTPVKFSLGLLFAGLSFLLMVIPTMGMKSDTLINPMWLVASFILCVLGELCLSPVGSSVSVKLAPQAFESQMLSMWFLASATAQGVNAQLVRLYNLWSESKYFGFLGALAIVLAVVVLLLSPWMKRKMRGIR</sequence>
<keyword evidence="4" id="KW-1003">Cell membrane</keyword>
<dbReference type="InterPro" id="IPR018456">
    <property type="entry name" value="PTR2_symporter_CS"/>
</dbReference>
<feature type="transmembrane region" description="Helical" evidence="11">
    <location>
        <begin position="395"/>
        <end position="415"/>
    </location>
</feature>
<dbReference type="EMBL" id="AMYT01000022">
    <property type="protein sequence ID" value="EKU26834.1"/>
    <property type="molecule type" value="Genomic_DNA"/>
</dbReference>
<feature type="transmembrane region" description="Helical" evidence="11">
    <location>
        <begin position="334"/>
        <end position="355"/>
    </location>
</feature>
<accession>K8Z728</accession>
<evidence type="ECO:0000313" key="13">
    <source>
        <dbReference type="Proteomes" id="UP000016057"/>
    </source>
</evidence>
<dbReference type="PROSITE" id="PS01023">
    <property type="entry name" value="PTR2_2"/>
    <property type="match status" value="1"/>
</dbReference>
<feature type="transmembrane region" description="Helical" evidence="11">
    <location>
        <begin position="57"/>
        <end position="80"/>
    </location>
</feature>
<feature type="transmembrane region" description="Helical" evidence="11">
    <location>
        <begin position="254"/>
        <end position="273"/>
    </location>
</feature>
<dbReference type="GO" id="GO:0035443">
    <property type="term" value="P:tripeptide transmembrane transport"/>
    <property type="evidence" value="ECO:0007669"/>
    <property type="project" value="UniProtKB-ARBA"/>
</dbReference>
<dbReference type="SUPFAM" id="SSF103473">
    <property type="entry name" value="MFS general substrate transporter"/>
    <property type="match status" value="1"/>
</dbReference>
<keyword evidence="3 10" id="KW-0813">Transport</keyword>
<dbReference type="InterPro" id="IPR005279">
    <property type="entry name" value="Dipep/tripep_permease"/>
</dbReference>
<dbReference type="FunFam" id="1.20.1250.20:FF:000017">
    <property type="entry name" value="Dipeptide and tripeptide permease A"/>
    <property type="match status" value="1"/>
</dbReference>
<feature type="transmembrane region" description="Helical" evidence="11">
    <location>
        <begin position="223"/>
        <end position="242"/>
    </location>
</feature>
<dbReference type="GO" id="GO:0005886">
    <property type="term" value="C:plasma membrane"/>
    <property type="evidence" value="ECO:0007669"/>
    <property type="project" value="UniProtKB-SubCell"/>
</dbReference>
<evidence type="ECO:0000256" key="1">
    <source>
        <dbReference type="ARBA" id="ARBA00004651"/>
    </source>
</evidence>
<dbReference type="PANTHER" id="PTHR23517:SF15">
    <property type="entry name" value="PROTON-DEPENDENT OLIGOPEPTIDE FAMILY TRANSPORT PROTEIN"/>
    <property type="match status" value="1"/>
</dbReference>
<dbReference type="CDD" id="cd17346">
    <property type="entry name" value="MFS_DtpA_like"/>
    <property type="match status" value="1"/>
</dbReference>
<dbReference type="GO" id="GO:0042937">
    <property type="term" value="F:tripeptide transmembrane transporter activity"/>
    <property type="evidence" value="ECO:0007669"/>
    <property type="project" value="UniProtKB-ARBA"/>
</dbReference>
<feature type="transmembrane region" description="Helical" evidence="11">
    <location>
        <begin position="367"/>
        <end position="389"/>
    </location>
</feature>
<keyword evidence="13" id="KW-1185">Reference proteome</keyword>
<proteinExistence type="inferred from homology"/>
<dbReference type="AlphaFoldDB" id="K8Z728"/>
<feature type="transmembrane region" description="Helical" evidence="11">
    <location>
        <begin position="153"/>
        <end position="172"/>
    </location>
</feature>
<dbReference type="Pfam" id="PF00854">
    <property type="entry name" value="PTR2"/>
    <property type="match status" value="1"/>
</dbReference>
<name>K8Z728_9ENTE</name>
<feature type="transmembrane region" description="Helical" evidence="11">
    <location>
        <begin position="285"/>
        <end position="302"/>
    </location>
</feature>
<dbReference type="Proteomes" id="UP000016057">
    <property type="component" value="Unassembled WGS sequence"/>
</dbReference>
<feature type="transmembrane region" description="Helical" evidence="11">
    <location>
        <begin position="178"/>
        <end position="199"/>
    </location>
</feature>
<evidence type="ECO:0000256" key="10">
    <source>
        <dbReference type="RuleBase" id="RU003755"/>
    </source>
</evidence>
<gene>
    <name evidence="12" type="ORF">C683_1109</name>
</gene>
<feature type="transmembrane region" description="Helical" evidence="11">
    <location>
        <begin position="436"/>
        <end position="453"/>
    </location>
</feature>
<evidence type="ECO:0000256" key="8">
    <source>
        <dbReference type="ARBA" id="ARBA00059575"/>
    </source>
</evidence>
<keyword evidence="6 11" id="KW-1133">Transmembrane helix</keyword>
<dbReference type="GO" id="GO:0015333">
    <property type="term" value="F:peptide:proton symporter activity"/>
    <property type="evidence" value="ECO:0007669"/>
    <property type="project" value="UniProtKB-ARBA"/>
</dbReference>
<evidence type="ECO:0000256" key="5">
    <source>
        <dbReference type="ARBA" id="ARBA00022692"/>
    </source>
</evidence>
<evidence type="ECO:0000256" key="3">
    <source>
        <dbReference type="ARBA" id="ARBA00022448"/>
    </source>
</evidence>
<keyword evidence="5 10" id="KW-0812">Transmembrane</keyword>
<dbReference type="PATRIC" id="fig|1234409.3.peg.1061"/>
<dbReference type="Gene3D" id="1.20.1250.20">
    <property type="entry name" value="MFS general substrate transporter like domains"/>
    <property type="match status" value="1"/>
</dbReference>
<dbReference type="NCBIfam" id="TIGR00924">
    <property type="entry name" value="yjdL_sub1_fam"/>
    <property type="match status" value="1"/>
</dbReference>